<dbReference type="EMBL" id="CP044222">
    <property type="protein sequence ID" value="QEW06563.1"/>
    <property type="molecule type" value="Genomic_DNA"/>
</dbReference>
<evidence type="ECO:0000259" key="1">
    <source>
        <dbReference type="Pfam" id="PF01593"/>
    </source>
</evidence>
<sequence>MTYRIAVIGSGMAGLAAAYGCRKSGHSVTVFEAEKGFGMAAHTLEFEQGVIDVPLRVVSPEAWPSAIALAKAVGVDCFPVETFTSCSWLDQSTWFRSGKFPVLNQAFVGSWRYLNISALQIGLGLRQLAQLTRRLERQKSTSTLGQVLEQQTFSPKFWRGLMLPILTTICTCDEKHLLEWPAVQLLQLLDHILRDKCLYRLKGGSTTLVNALSDGVELIAGSPVTAVNYLDDKVQVVNKRGEGGVYDRVIVATQANQTHFLDPEVFAAELEILQAIRFDSGVLWVHQDQRFMPERRSDWTALNFQMDYQLRKPMFTVWVNAIEPTLVDASPVFQTWNPLYNPDPKTVLAQIPLQRAVVHAGTELAQKKLQQLHQQPDRRVFFCGSWAHEGVPLLESAVSSAHAVVALCH</sequence>
<dbReference type="SUPFAM" id="SSF51905">
    <property type="entry name" value="FAD/NAD(P)-binding domain"/>
    <property type="match status" value="1"/>
</dbReference>
<dbReference type="Pfam" id="PF01593">
    <property type="entry name" value="Amino_oxidase"/>
    <property type="match status" value="1"/>
</dbReference>
<dbReference type="RefSeq" id="WP_151055041.1">
    <property type="nucleotide sequence ID" value="NZ_CP044222.1"/>
</dbReference>
<dbReference type="AlphaFoldDB" id="A0A5J6LDM6"/>
<keyword evidence="3" id="KW-1185">Reference proteome</keyword>
<feature type="domain" description="Amine oxidase" evidence="1">
    <location>
        <begin position="12"/>
        <end position="265"/>
    </location>
</feature>
<dbReference type="KEGG" id="nik:F5I99_08605"/>
<proteinExistence type="predicted"/>
<gene>
    <name evidence="2" type="ORF">F5I99_08605</name>
</gene>
<dbReference type="InterPro" id="IPR036188">
    <property type="entry name" value="FAD/NAD-bd_sf"/>
</dbReference>
<protein>
    <submittedName>
        <fullName evidence="2">NAD(P)-binding protein</fullName>
    </submittedName>
</protein>
<dbReference type="PROSITE" id="PS51257">
    <property type="entry name" value="PROKAR_LIPOPROTEIN"/>
    <property type="match status" value="1"/>
</dbReference>
<dbReference type="Gene3D" id="3.50.50.60">
    <property type="entry name" value="FAD/NAD(P)-binding domain"/>
    <property type="match status" value="1"/>
</dbReference>
<evidence type="ECO:0000313" key="2">
    <source>
        <dbReference type="EMBL" id="QEW06563.1"/>
    </source>
</evidence>
<organism evidence="2 3">
    <name type="scientific">Nitrincola iocasae</name>
    <dbReference type="NCBI Taxonomy" id="2614693"/>
    <lineage>
        <taxon>Bacteria</taxon>
        <taxon>Pseudomonadati</taxon>
        <taxon>Pseudomonadota</taxon>
        <taxon>Gammaproteobacteria</taxon>
        <taxon>Oceanospirillales</taxon>
        <taxon>Oceanospirillaceae</taxon>
        <taxon>Nitrincola</taxon>
    </lineage>
</organism>
<dbReference type="InterPro" id="IPR050464">
    <property type="entry name" value="Zeta_carotene_desat/Oxidored"/>
</dbReference>
<name>A0A5J6LDM6_9GAMM</name>
<dbReference type="PANTHER" id="PTHR42923">
    <property type="entry name" value="PROTOPORPHYRINOGEN OXIDASE"/>
    <property type="match status" value="1"/>
</dbReference>
<dbReference type="Proteomes" id="UP000325606">
    <property type="component" value="Chromosome"/>
</dbReference>
<reference evidence="2 3" key="1">
    <citation type="submission" date="2019-09" db="EMBL/GenBank/DDBJ databases">
        <title>Nitrincola iocasae sp. nov., a bacterium isolated from the sediment collected at a cold seep field in South China Sea.</title>
        <authorList>
            <person name="Zhang H."/>
            <person name="Wang H."/>
            <person name="Li C."/>
        </authorList>
    </citation>
    <scope>NUCLEOTIDE SEQUENCE [LARGE SCALE GENOMIC DNA]</scope>
    <source>
        <strain evidence="2 3">KXZD1103</strain>
    </source>
</reference>
<dbReference type="InterPro" id="IPR002937">
    <property type="entry name" value="Amino_oxidase"/>
</dbReference>
<accession>A0A5J6LDM6</accession>
<dbReference type="PANTHER" id="PTHR42923:SF17">
    <property type="entry name" value="AMINE OXIDASE DOMAIN-CONTAINING PROTEIN"/>
    <property type="match status" value="1"/>
</dbReference>
<evidence type="ECO:0000313" key="3">
    <source>
        <dbReference type="Proteomes" id="UP000325606"/>
    </source>
</evidence>
<dbReference type="GO" id="GO:0016491">
    <property type="term" value="F:oxidoreductase activity"/>
    <property type="evidence" value="ECO:0007669"/>
    <property type="project" value="InterPro"/>
</dbReference>